<name>A0A836CE96_9STRA</name>
<dbReference type="Proteomes" id="UP000664859">
    <property type="component" value="Unassembled WGS sequence"/>
</dbReference>
<keyword evidence="2" id="KW-1185">Reference proteome</keyword>
<comment type="caution">
    <text evidence="1">The sequence shown here is derived from an EMBL/GenBank/DDBJ whole genome shotgun (WGS) entry which is preliminary data.</text>
</comment>
<dbReference type="EMBL" id="JAFCMP010000223">
    <property type="protein sequence ID" value="KAG5183250.1"/>
    <property type="molecule type" value="Genomic_DNA"/>
</dbReference>
<evidence type="ECO:0000313" key="2">
    <source>
        <dbReference type="Proteomes" id="UP000664859"/>
    </source>
</evidence>
<evidence type="ECO:0000313" key="1">
    <source>
        <dbReference type="EMBL" id="KAG5183250.1"/>
    </source>
</evidence>
<protein>
    <submittedName>
        <fullName evidence="1">Uncharacterized protein</fullName>
    </submittedName>
</protein>
<proteinExistence type="predicted"/>
<organism evidence="1 2">
    <name type="scientific">Tribonema minus</name>
    <dbReference type="NCBI Taxonomy" id="303371"/>
    <lineage>
        <taxon>Eukaryota</taxon>
        <taxon>Sar</taxon>
        <taxon>Stramenopiles</taxon>
        <taxon>Ochrophyta</taxon>
        <taxon>PX clade</taxon>
        <taxon>Xanthophyceae</taxon>
        <taxon>Tribonematales</taxon>
        <taxon>Tribonemataceae</taxon>
        <taxon>Tribonema</taxon>
    </lineage>
</organism>
<accession>A0A836CE96</accession>
<sequence>VTIQKPGTIGLGVLWHTNATDLAAVTLSDSADGSWGFTREYTEADVGTVLGICVNWSALPMMRLLDAAGAEVASVRRVRGTVYPAVTVRGGAACDVRFGGFEGVVPRKCTALTRVKDMI</sequence>
<reference evidence="1" key="1">
    <citation type="submission" date="2021-02" db="EMBL/GenBank/DDBJ databases">
        <title>First Annotated Genome of the Yellow-green Alga Tribonema minus.</title>
        <authorList>
            <person name="Mahan K.M."/>
        </authorList>
    </citation>
    <scope>NUCLEOTIDE SEQUENCE</scope>
    <source>
        <strain evidence="1">UTEX B ZZ1240</strain>
    </source>
</reference>
<feature type="non-terminal residue" evidence="1">
    <location>
        <position position="1"/>
    </location>
</feature>
<dbReference type="AlphaFoldDB" id="A0A836CE96"/>
<dbReference type="OrthoDB" id="40953at2759"/>
<gene>
    <name evidence="1" type="ORF">JKP88DRAFT_157382</name>
</gene>